<protein>
    <submittedName>
        <fullName evidence="1">HAD family hydrolase</fullName>
    </submittedName>
</protein>
<dbReference type="EMBL" id="CP068393">
    <property type="protein sequence ID" value="QUC66525.1"/>
    <property type="molecule type" value="Genomic_DNA"/>
</dbReference>
<keyword evidence="1" id="KW-0378">Hydrolase</keyword>
<organism evidence="1 2">
    <name type="scientific">Aristaeella hokkaidonensis</name>
    <dbReference type="NCBI Taxonomy" id="3046382"/>
    <lineage>
        <taxon>Bacteria</taxon>
        <taxon>Bacillati</taxon>
        <taxon>Bacillota</taxon>
        <taxon>Clostridia</taxon>
        <taxon>Eubacteriales</taxon>
        <taxon>Aristaeellaceae</taxon>
        <taxon>Aristaeella</taxon>
    </lineage>
</organism>
<proteinExistence type="predicted"/>
<reference evidence="1" key="1">
    <citation type="submission" date="2021-01" db="EMBL/GenBank/DDBJ databases">
        <title>Complete genome sequence of Clostridiales bacterium R-7.</title>
        <authorList>
            <person name="Mahoney-Kurpe S.C."/>
            <person name="Palevich N."/>
            <person name="Koike S."/>
            <person name="Moon C.D."/>
            <person name="Attwood G.T."/>
        </authorList>
    </citation>
    <scope>NUCLEOTIDE SEQUENCE</scope>
    <source>
        <strain evidence="1">R-7</strain>
    </source>
</reference>
<accession>A0AC61N283</accession>
<evidence type="ECO:0000313" key="2">
    <source>
        <dbReference type="Proteomes" id="UP000682782"/>
    </source>
</evidence>
<name>A0AC61N283_9FIRM</name>
<keyword evidence="2" id="KW-1185">Reference proteome</keyword>
<sequence>MDKSTLYVTDLDGTLMRSSGTLSAYTVSVINRLVEQGLAFTYATARSVESARTITGDLRLSLPVITRNGAVLADNQTGKHLEKALFTEEEVKLLKEMLPELPRLGFVSCFSGEKMFKTFMPGEHTPGFEKYLEYYRNDPLMKRADTVDDLFFGQPGYVTLIDDKEKMAPIYERVRQYSGWECIFQKDTYWEEYWVEICPRNCTKAKAILKMKERYGFQKVVVFGDSVNDLPMFRAADEAYAVDNALEELKGIATGVIGRNDEDAVARFLETRGAAAKGN</sequence>
<dbReference type="Proteomes" id="UP000682782">
    <property type="component" value="Chromosome"/>
</dbReference>
<gene>
    <name evidence="1" type="ORF">JYE49_11740</name>
</gene>
<evidence type="ECO:0000313" key="1">
    <source>
        <dbReference type="EMBL" id="QUC66525.1"/>
    </source>
</evidence>